<dbReference type="InterPro" id="IPR000182">
    <property type="entry name" value="GNAT_dom"/>
</dbReference>
<reference evidence="2 3" key="1">
    <citation type="journal article" date="2019" name="Sci. Rep.">
        <title>Comparative genomics of chytrid fungi reveal insights into the obligate biotrophic and pathogenic lifestyle of Synchytrium endobioticum.</title>
        <authorList>
            <person name="van de Vossenberg B.T.L.H."/>
            <person name="Warris S."/>
            <person name="Nguyen H.D.T."/>
            <person name="van Gent-Pelzer M.P.E."/>
            <person name="Joly D.L."/>
            <person name="van de Geest H.C."/>
            <person name="Bonants P.J.M."/>
            <person name="Smith D.S."/>
            <person name="Levesque C.A."/>
            <person name="van der Lee T.A.J."/>
        </authorList>
    </citation>
    <scope>NUCLEOTIDE SEQUENCE [LARGE SCALE GENOMIC DNA]</scope>
    <source>
        <strain evidence="2 3">CBS 675.73</strain>
    </source>
</reference>
<feature type="domain" description="N-acetyltransferase" evidence="1">
    <location>
        <begin position="1"/>
        <end position="167"/>
    </location>
</feature>
<dbReference type="InterPro" id="IPR050276">
    <property type="entry name" value="MshD_Acetyltransferase"/>
</dbReference>
<organism evidence="2 3">
    <name type="scientific">Chytriomyces confervae</name>
    <dbReference type="NCBI Taxonomy" id="246404"/>
    <lineage>
        <taxon>Eukaryota</taxon>
        <taxon>Fungi</taxon>
        <taxon>Fungi incertae sedis</taxon>
        <taxon>Chytridiomycota</taxon>
        <taxon>Chytridiomycota incertae sedis</taxon>
        <taxon>Chytridiomycetes</taxon>
        <taxon>Chytridiales</taxon>
        <taxon>Chytriomycetaceae</taxon>
        <taxon>Chytriomyces</taxon>
    </lineage>
</organism>
<sequence length="167" mass="19238">MSSLAAQTFSDTFAHLHSAADLHQFIQTTYNRDRILKDIQTDAVFFLCNDEDESAADPIGYCQIRWSVRHAVLVDAEEYPDPSAEIRRFYIRKDQHRTGAGTFLMRFILERAKERDVRTLWLTAMAENHNAIAFYARFGIKRITDETFVYKVGSDFQVSTAFATKLA</sequence>
<accession>A0A507FFW5</accession>
<dbReference type="CDD" id="cd04301">
    <property type="entry name" value="NAT_SF"/>
    <property type="match status" value="1"/>
</dbReference>
<comment type="caution">
    <text evidence="2">The sequence shown here is derived from an EMBL/GenBank/DDBJ whole genome shotgun (WGS) entry which is preliminary data.</text>
</comment>
<evidence type="ECO:0000313" key="2">
    <source>
        <dbReference type="EMBL" id="TPX74635.1"/>
    </source>
</evidence>
<dbReference type="Gene3D" id="3.40.630.30">
    <property type="match status" value="1"/>
</dbReference>
<dbReference type="PANTHER" id="PTHR43617">
    <property type="entry name" value="L-AMINO ACID N-ACETYLTRANSFERASE"/>
    <property type="match status" value="1"/>
</dbReference>
<dbReference type="SUPFAM" id="SSF55729">
    <property type="entry name" value="Acyl-CoA N-acyltransferases (Nat)"/>
    <property type="match status" value="1"/>
</dbReference>
<dbReference type="OrthoDB" id="9975416at2759"/>
<dbReference type="Pfam" id="PF00583">
    <property type="entry name" value="Acetyltransf_1"/>
    <property type="match status" value="1"/>
</dbReference>
<evidence type="ECO:0000259" key="1">
    <source>
        <dbReference type="PROSITE" id="PS51186"/>
    </source>
</evidence>
<proteinExistence type="predicted"/>
<dbReference type="STRING" id="246404.A0A507FFW5"/>
<dbReference type="AlphaFoldDB" id="A0A507FFW5"/>
<dbReference type="GO" id="GO:0016747">
    <property type="term" value="F:acyltransferase activity, transferring groups other than amino-acyl groups"/>
    <property type="evidence" value="ECO:0007669"/>
    <property type="project" value="InterPro"/>
</dbReference>
<evidence type="ECO:0000313" key="3">
    <source>
        <dbReference type="Proteomes" id="UP000320333"/>
    </source>
</evidence>
<dbReference type="InterPro" id="IPR016181">
    <property type="entry name" value="Acyl_CoA_acyltransferase"/>
</dbReference>
<keyword evidence="3" id="KW-1185">Reference proteome</keyword>
<gene>
    <name evidence="2" type="ORF">CcCBS67573_g04102</name>
</gene>
<dbReference type="Proteomes" id="UP000320333">
    <property type="component" value="Unassembled WGS sequence"/>
</dbReference>
<dbReference type="EMBL" id="QEAP01000116">
    <property type="protein sequence ID" value="TPX74635.1"/>
    <property type="molecule type" value="Genomic_DNA"/>
</dbReference>
<protein>
    <recommendedName>
        <fullName evidence="1">N-acetyltransferase domain-containing protein</fullName>
    </recommendedName>
</protein>
<dbReference type="PROSITE" id="PS51186">
    <property type="entry name" value="GNAT"/>
    <property type="match status" value="1"/>
</dbReference>
<name>A0A507FFW5_9FUNG</name>